<accession>A0AAF3FE32</accession>
<keyword evidence="1" id="KW-0472">Membrane</keyword>
<protein>
    <submittedName>
        <fullName evidence="3">Uncharacterized protein</fullName>
    </submittedName>
</protein>
<name>A0AAF3FE32_9BILA</name>
<dbReference type="AlphaFoldDB" id="A0AAF3FE32"/>
<evidence type="ECO:0000256" key="1">
    <source>
        <dbReference type="SAM" id="Phobius"/>
    </source>
</evidence>
<sequence>MLLQYEDQAEFDTAYRLNLCAEFEDALKFGNFVETLTRVAGYHQVQHPDCELSTNATSDSENEDDMGESDIRENILNQHHIVESGSEKEMNPLIKLTEGQPFRQTRLVVPLGVAFDTLFATSLFKLWLVPVVLLNM</sequence>
<evidence type="ECO:0000313" key="3">
    <source>
        <dbReference type="WBParaSite" id="MBELARI_LOCUS5129"/>
    </source>
</evidence>
<dbReference type="WBParaSite" id="MBELARI_LOCUS5129">
    <property type="protein sequence ID" value="MBELARI_LOCUS5129"/>
    <property type="gene ID" value="MBELARI_LOCUS5129"/>
</dbReference>
<evidence type="ECO:0000313" key="2">
    <source>
        <dbReference type="Proteomes" id="UP000887575"/>
    </source>
</evidence>
<keyword evidence="2" id="KW-1185">Reference proteome</keyword>
<organism evidence="2 3">
    <name type="scientific">Mesorhabditis belari</name>
    <dbReference type="NCBI Taxonomy" id="2138241"/>
    <lineage>
        <taxon>Eukaryota</taxon>
        <taxon>Metazoa</taxon>
        <taxon>Ecdysozoa</taxon>
        <taxon>Nematoda</taxon>
        <taxon>Chromadorea</taxon>
        <taxon>Rhabditida</taxon>
        <taxon>Rhabditina</taxon>
        <taxon>Rhabditomorpha</taxon>
        <taxon>Rhabditoidea</taxon>
        <taxon>Rhabditidae</taxon>
        <taxon>Mesorhabditinae</taxon>
        <taxon>Mesorhabditis</taxon>
    </lineage>
</organism>
<feature type="transmembrane region" description="Helical" evidence="1">
    <location>
        <begin position="107"/>
        <end position="128"/>
    </location>
</feature>
<proteinExistence type="predicted"/>
<dbReference type="Proteomes" id="UP000887575">
    <property type="component" value="Unassembled WGS sequence"/>
</dbReference>
<reference evidence="3" key="1">
    <citation type="submission" date="2024-02" db="UniProtKB">
        <authorList>
            <consortium name="WormBaseParasite"/>
        </authorList>
    </citation>
    <scope>IDENTIFICATION</scope>
</reference>
<keyword evidence="1" id="KW-1133">Transmembrane helix</keyword>
<keyword evidence="1" id="KW-0812">Transmembrane</keyword>